<proteinExistence type="predicted"/>
<feature type="non-terminal residue" evidence="1">
    <location>
        <position position="267"/>
    </location>
</feature>
<sequence>MGAPYYEDDQNNFLVASLPRFLHAQKTKSIGTAKFMKVIIDEYLALWPLPNDGSLTAEKLRSKLVSWYYRNAKKSAPVTKQMQDSIFGRIGEPESRRGPQRVESYIKLYPSSVQAALDQHLALTGAVLTKESRLGLLKHVGAKQLKLETPDVLEKVEEDVQKRKAELEKDMENESPRDGQRTPAEYQRAIDTLPSVLNRGLHALSNATGWGFLIIGGGPYPLEGGEIRLANVFVGPKTAGGNGFPESYEHFEQNVQHPFASFLRLNI</sequence>
<dbReference type="Proteomes" id="UP000308600">
    <property type="component" value="Unassembled WGS sequence"/>
</dbReference>
<evidence type="ECO:0000313" key="2">
    <source>
        <dbReference type="Proteomes" id="UP000308600"/>
    </source>
</evidence>
<evidence type="ECO:0000313" key="1">
    <source>
        <dbReference type="EMBL" id="TFK73329.1"/>
    </source>
</evidence>
<keyword evidence="2" id="KW-1185">Reference proteome</keyword>
<organism evidence="1 2">
    <name type="scientific">Pluteus cervinus</name>
    <dbReference type="NCBI Taxonomy" id="181527"/>
    <lineage>
        <taxon>Eukaryota</taxon>
        <taxon>Fungi</taxon>
        <taxon>Dikarya</taxon>
        <taxon>Basidiomycota</taxon>
        <taxon>Agaricomycotina</taxon>
        <taxon>Agaricomycetes</taxon>
        <taxon>Agaricomycetidae</taxon>
        <taxon>Agaricales</taxon>
        <taxon>Pluteineae</taxon>
        <taxon>Pluteaceae</taxon>
        <taxon>Pluteus</taxon>
    </lineage>
</organism>
<dbReference type="EMBL" id="ML208276">
    <property type="protein sequence ID" value="TFK73329.1"/>
    <property type="molecule type" value="Genomic_DNA"/>
</dbReference>
<name>A0ACD3B5R7_9AGAR</name>
<protein>
    <submittedName>
        <fullName evidence="1">Uncharacterized protein</fullName>
    </submittedName>
</protein>
<gene>
    <name evidence="1" type="ORF">BDN72DRAFT_893961</name>
</gene>
<reference evidence="1 2" key="1">
    <citation type="journal article" date="2019" name="Nat. Ecol. Evol.">
        <title>Megaphylogeny resolves global patterns of mushroom evolution.</title>
        <authorList>
            <person name="Varga T."/>
            <person name="Krizsan K."/>
            <person name="Foldi C."/>
            <person name="Dima B."/>
            <person name="Sanchez-Garcia M."/>
            <person name="Sanchez-Ramirez S."/>
            <person name="Szollosi G.J."/>
            <person name="Szarkandi J.G."/>
            <person name="Papp V."/>
            <person name="Albert L."/>
            <person name="Andreopoulos W."/>
            <person name="Angelini C."/>
            <person name="Antonin V."/>
            <person name="Barry K.W."/>
            <person name="Bougher N.L."/>
            <person name="Buchanan P."/>
            <person name="Buyck B."/>
            <person name="Bense V."/>
            <person name="Catcheside P."/>
            <person name="Chovatia M."/>
            <person name="Cooper J."/>
            <person name="Damon W."/>
            <person name="Desjardin D."/>
            <person name="Finy P."/>
            <person name="Geml J."/>
            <person name="Haridas S."/>
            <person name="Hughes K."/>
            <person name="Justo A."/>
            <person name="Karasinski D."/>
            <person name="Kautmanova I."/>
            <person name="Kiss B."/>
            <person name="Kocsube S."/>
            <person name="Kotiranta H."/>
            <person name="LaButti K.M."/>
            <person name="Lechner B.E."/>
            <person name="Liimatainen K."/>
            <person name="Lipzen A."/>
            <person name="Lukacs Z."/>
            <person name="Mihaltcheva S."/>
            <person name="Morgado L.N."/>
            <person name="Niskanen T."/>
            <person name="Noordeloos M.E."/>
            <person name="Ohm R.A."/>
            <person name="Ortiz-Santana B."/>
            <person name="Ovrebo C."/>
            <person name="Racz N."/>
            <person name="Riley R."/>
            <person name="Savchenko A."/>
            <person name="Shiryaev A."/>
            <person name="Soop K."/>
            <person name="Spirin V."/>
            <person name="Szebenyi C."/>
            <person name="Tomsovsky M."/>
            <person name="Tulloss R.E."/>
            <person name="Uehling J."/>
            <person name="Grigoriev I.V."/>
            <person name="Vagvolgyi C."/>
            <person name="Papp T."/>
            <person name="Martin F.M."/>
            <person name="Miettinen O."/>
            <person name="Hibbett D.S."/>
            <person name="Nagy L.G."/>
        </authorList>
    </citation>
    <scope>NUCLEOTIDE SEQUENCE [LARGE SCALE GENOMIC DNA]</scope>
    <source>
        <strain evidence="1 2">NL-1719</strain>
    </source>
</reference>
<accession>A0ACD3B5R7</accession>